<accession>A0ABP4E5R5</accession>
<evidence type="ECO:0000313" key="2">
    <source>
        <dbReference type="EMBL" id="GAA1086478.1"/>
    </source>
</evidence>
<proteinExistence type="predicted"/>
<dbReference type="Proteomes" id="UP001499987">
    <property type="component" value="Unassembled WGS sequence"/>
</dbReference>
<sequence length="137" mass="13840">MTRRHITTALAALTGATVLFFGLNFLLNPGGAAPGFGIDPWPQGNAGGYYVVKGFRDLALGGTVFLLLGLGQRRVLGWVILIDAIVPLGDALAVVTHGGSVATALGVHVSAALIVLLSAVLLLTETAAAPAAVTVAE</sequence>
<dbReference type="Pfam" id="PF14087">
    <property type="entry name" value="DUF4267"/>
    <property type="match status" value="1"/>
</dbReference>
<dbReference type="RefSeq" id="WP_344624337.1">
    <property type="nucleotide sequence ID" value="NZ_BAAALD010000028.1"/>
</dbReference>
<keyword evidence="1" id="KW-0472">Membrane</keyword>
<name>A0ABP4E5R5_9ACTN</name>
<dbReference type="InterPro" id="IPR025363">
    <property type="entry name" value="DUF4267"/>
</dbReference>
<reference evidence="3" key="1">
    <citation type="journal article" date="2019" name="Int. J. Syst. Evol. Microbiol.">
        <title>The Global Catalogue of Microorganisms (GCM) 10K type strain sequencing project: providing services to taxonomists for standard genome sequencing and annotation.</title>
        <authorList>
            <consortium name="The Broad Institute Genomics Platform"/>
            <consortium name="The Broad Institute Genome Sequencing Center for Infectious Disease"/>
            <person name="Wu L."/>
            <person name="Ma J."/>
        </authorList>
    </citation>
    <scope>NUCLEOTIDE SEQUENCE [LARGE SCALE GENOMIC DNA]</scope>
    <source>
        <strain evidence="3">JCM 13002</strain>
    </source>
</reference>
<keyword evidence="1" id="KW-1133">Transmembrane helix</keyword>
<comment type="caution">
    <text evidence="2">The sequence shown here is derived from an EMBL/GenBank/DDBJ whole genome shotgun (WGS) entry which is preliminary data.</text>
</comment>
<feature type="transmembrane region" description="Helical" evidence="1">
    <location>
        <begin position="101"/>
        <end position="123"/>
    </location>
</feature>
<gene>
    <name evidence="2" type="ORF">GCM10009663_32630</name>
</gene>
<feature type="transmembrane region" description="Helical" evidence="1">
    <location>
        <begin position="75"/>
        <end position="95"/>
    </location>
</feature>
<keyword evidence="3" id="KW-1185">Reference proteome</keyword>
<evidence type="ECO:0008006" key="4">
    <source>
        <dbReference type="Google" id="ProtNLM"/>
    </source>
</evidence>
<evidence type="ECO:0000256" key="1">
    <source>
        <dbReference type="SAM" id="Phobius"/>
    </source>
</evidence>
<dbReference type="EMBL" id="BAAALD010000028">
    <property type="protein sequence ID" value="GAA1086478.1"/>
    <property type="molecule type" value="Genomic_DNA"/>
</dbReference>
<protein>
    <recommendedName>
        <fullName evidence="4">DUF4267 domain-containing protein</fullName>
    </recommendedName>
</protein>
<keyword evidence="1" id="KW-0812">Transmembrane</keyword>
<organism evidence="2 3">
    <name type="scientific">Kitasatospora arboriphila</name>
    <dbReference type="NCBI Taxonomy" id="258052"/>
    <lineage>
        <taxon>Bacteria</taxon>
        <taxon>Bacillati</taxon>
        <taxon>Actinomycetota</taxon>
        <taxon>Actinomycetes</taxon>
        <taxon>Kitasatosporales</taxon>
        <taxon>Streptomycetaceae</taxon>
        <taxon>Kitasatospora</taxon>
    </lineage>
</organism>
<feature type="transmembrane region" description="Helical" evidence="1">
    <location>
        <begin position="48"/>
        <end position="68"/>
    </location>
</feature>
<evidence type="ECO:0000313" key="3">
    <source>
        <dbReference type="Proteomes" id="UP001499987"/>
    </source>
</evidence>